<dbReference type="SUPFAM" id="SSF57535">
    <property type="entry name" value="Complement control module/SCR domain"/>
    <property type="match status" value="1"/>
</dbReference>
<dbReference type="InterPro" id="IPR001304">
    <property type="entry name" value="C-type_lectin-like"/>
</dbReference>
<keyword evidence="3" id="KW-0768">Sushi</keyword>
<dbReference type="InterPro" id="IPR016186">
    <property type="entry name" value="C-type_lectin-like/link_sf"/>
</dbReference>
<feature type="domain" description="C-type lectin" evidence="4">
    <location>
        <begin position="85"/>
        <end position="207"/>
    </location>
</feature>
<comment type="caution">
    <text evidence="3">Lacks conserved residue(s) required for the propagation of feature annotation.</text>
</comment>
<evidence type="ECO:0000313" key="7">
    <source>
        <dbReference type="Proteomes" id="UP000683360"/>
    </source>
</evidence>
<feature type="domain" description="Sushi" evidence="5">
    <location>
        <begin position="17"/>
        <end position="75"/>
    </location>
</feature>
<dbReference type="PANTHER" id="PTHR22803">
    <property type="entry name" value="MANNOSE, PHOSPHOLIPASE, LECTIN RECEPTOR RELATED"/>
    <property type="match status" value="1"/>
</dbReference>
<dbReference type="InterPro" id="IPR035976">
    <property type="entry name" value="Sushi/SCR/CCP_sf"/>
</dbReference>
<dbReference type="InterPro" id="IPR050111">
    <property type="entry name" value="C-type_lectin/snaclec_domain"/>
</dbReference>
<name>A0A8S3RCG5_MYTED</name>
<dbReference type="AlphaFoldDB" id="A0A8S3RCG5"/>
<dbReference type="PROSITE" id="PS50041">
    <property type="entry name" value="C_TYPE_LECTIN_2"/>
    <property type="match status" value="1"/>
</dbReference>
<dbReference type="InterPro" id="IPR016187">
    <property type="entry name" value="CTDL_fold"/>
</dbReference>
<evidence type="ECO:0000259" key="5">
    <source>
        <dbReference type="PROSITE" id="PS50923"/>
    </source>
</evidence>
<protein>
    <submittedName>
        <fullName evidence="6">Uncharacterized protein</fullName>
    </submittedName>
</protein>
<dbReference type="SMART" id="SM00034">
    <property type="entry name" value="CLECT"/>
    <property type="match status" value="1"/>
</dbReference>
<dbReference type="InterPro" id="IPR000436">
    <property type="entry name" value="Sushi_SCR_CCP_dom"/>
</dbReference>
<keyword evidence="2" id="KW-1015">Disulfide bond</keyword>
<comment type="caution">
    <text evidence="6">The sequence shown here is derived from an EMBL/GenBank/DDBJ whole genome shotgun (WGS) entry which is preliminary data.</text>
</comment>
<dbReference type="PROSITE" id="PS50923">
    <property type="entry name" value="SUSHI"/>
    <property type="match status" value="1"/>
</dbReference>
<dbReference type="SMART" id="SM00032">
    <property type="entry name" value="CCP"/>
    <property type="match status" value="1"/>
</dbReference>
<keyword evidence="7" id="KW-1185">Reference proteome</keyword>
<gene>
    <name evidence="6" type="ORF">MEDL_18906</name>
</gene>
<dbReference type="Gene3D" id="3.10.100.10">
    <property type="entry name" value="Mannose-Binding Protein A, subunit A"/>
    <property type="match status" value="1"/>
</dbReference>
<dbReference type="CDD" id="cd00033">
    <property type="entry name" value="CCP"/>
    <property type="match status" value="1"/>
</dbReference>
<evidence type="ECO:0000259" key="4">
    <source>
        <dbReference type="PROSITE" id="PS50041"/>
    </source>
</evidence>
<dbReference type="EMBL" id="CAJPWZ010000955">
    <property type="protein sequence ID" value="CAG2204457.1"/>
    <property type="molecule type" value="Genomic_DNA"/>
</dbReference>
<reference evidence="6" key="1">
    <citation type="submission" date="2021-03" db="EMBL/GenBank/DDBJ databases">
        <authorList>
            <person name="Bekaert M."/>
        </authorList>
    </citation>
    <scope>NUCLEOTIDE SEQUENCE</scope>
</reference>
<keyword evidence="1" id="KW-0732">Signal</keyword>
<organism evidence="6 7">
    <name type="scientific">Mytilus edulis</name>
    <name type="common">Blue mussel</name>
    <dbReference type="NCBI Taxonomy" id="6550"/>
    <lineage>
        <taxon>Eukaryota</taxon>
        <taxon>Metazoa</taxon>
        <taxon>Spiralia</taxon>
        <taxon>Lophotrochozoa</taxon>
        <taxon>Mollusca</taxon>
        <taxon>Bivalvia</taxon>
        <taxon>Autobranchia</taxon>
        <taxon>Pteriomorphia</taxon>
        <taxon>Mytilida</taxon>
        <taxon>Mytiloidea</taxon>
        <taxon>Mytilidae</taxon>
        <taxon>Mytilinae</taxon>
        <taxon>Mytilus</taxon>
    </lineage>
</organism>
<accession>A0A8S3RCG5</accession>
<proteinExistence type="predicted"/>
<dbReference type="Pfam" id="PF00084">
    <property type="entry name" value="Sushi"/>
    <property type="match status" value="1"/>
</dbReference>
<evidence type="ECO:0000256" key="3">
    <source>
        <dbReference type="PROSITE-ProRule" id="PRU00302"/>
    </source>
</evidence>
<evidence type="ECO:0000313" key="6">
    <source>
        <dbReference type="EMBL" id="CAG2204457.1"/>
    </source>
</evidence>
<dbReference type="Gene3D" id="2.10.70.10">
    <property type="entry name" value="Complement Module, domain 1"/>
    <property type="match status" value="1"/>
</dbReference>
<evidence type="ECO:0000256" key="2">
    <source>
        <dbReference type="ARBA" id="ARBA00023157"/>
    </source>
</evidence>
<dbReference type="SUPFAM" id="SSF56436">
    <property type="entry name" value="C-type lectin-like"/>
    <property type="match status" value="1"/>
</dbReference>
<dbReference type="Proteomes" id="UP000683360">
    <property type="component" value="Unassembled WGS sequence"/>
</dbReference>
<dbReference type="OrthoDB" id="6162243at2759"/>
<sequence length="217" mass="23575">MDREAAVAEGDRVVCVIQCEDIPPDSLTNGTVTVKERNIGSTATFSCDAGLSLVGRKSNICTSSGWKGKFPQCIKMLCPETVAYFGGSKYIFKCGSATWIDSEANCNADGGHLASIETAEENTFLLDVIVLMQNILGVPAYFWIGLTDTNAEMSFKWLSGKPLNYSNWDQGPPQQPDNINSDGSTGAHCALIVKDDSFRWTDESCNKVFSSSVCEIR</sequence>
<dbReference type="Pfam" id="PF00059">
    <property type="entry name" value="Lectin_C"/>
    <property type="match status" value="1"/>
</dbReference>
<evidence type="ECO:0000256" key="1">
    <source>
        <dbReference type="ARBA" id="ARBA00022729"/>
    </source>
</evidence>